<dbReference type="Proteomes" id="UP000292307">
    <property type="component" value="Chromosome"/>
</dbReference>
<evidence type="ECO:0000313" key="6">
    <source>
        <dbReference type="Proteomes" id="UP000628442"/>
    </source>
</evidence>
<evidence type="ECO:0000259" key="2">
    <source>
        <dbReference type="Pfam" id="PF07589"/>
    </source>
</evidence>
<organism evidence="3 6">
    <name type="scientific">Pseudoduganella albidiflava</name>
    <dbReference type="NCBI Taxonomy" id="321983"/>
    <lineage>
        <taxon>Bacteria</taxon>
        <taxon>Pseudomonadati</taxon>
        <taxon>Pseudomonadota</taxon>
        <taxon>Betaproteobacteria</taxon>
        <taxon>Burkholderiales</taxon>
        <taxon>Oxalobacteraceae</taxon>
        <taxon>Telluria group</taxon>
        <taxon>Pseudoduganella</taxon>
    </lineage>
</organism>
<feature type="domain" description="Ice-binding protein C-terminal" evidence="2">
    <location>
        <begin position="154"/>
        <end position="178"/>
    </location>
</feature>
<dbReference type="EMBL" id="BMWV01000028">
    <property type="protein sequence ID" value="GGY69907.1"/>
    <property type="molecule type" value="Genomic_DNA"/>
</dbReference>
<reference evidence="4 5" key="2">
    <citation type="submission" date="2019-02" db="EMBL/GenBank/DDBJ databases">
        <title>Draft Genome Sequences of Six Type Strains of the Genus Massilia.</title>
        <authorList>
            <person name="Miess H."/>
            <person name="Frediansyhah A."/>
            <person name="Gross H."/>
        </authorList>
    </citation>
    <scope>NUCLEOTIDE SEQUENCE [LARGE SCALE GENOMIC DNA]</scope>
    <source>
        <strain evidence="4 5">DSM 17472</strain>
    </source>
</reference>
<dbReference type="Proteomes" id="UP000628442">
    <property type="component" value="Unassembled WGS sequence"/>
</dbReference>
<reference evidence="3" key="3">
    <citation type="submission" date="2022-12" db="EMBL/GenBank/DDBJ databases">
        <authorList>
            <person name="Sun Q."/>
            <person name="Kim S."/>
        </authorList>
    </citation>
    <scope>NUCLEOTIDE SEQUENCE</scope>
    <source>
        <strain evidence="3">KCTC 12343</strain>
    </source>
</reference>
<dbReference type="AlphaFoldDB" id="A0A411X2I6"/>
<dbReference type="OrthoDB" id="8755422at2"/>
<protein>
    <submittedName>
        <fullName evidence="4">PEP-CTERM sorting domain-containing protein</fullName>
    </submittedName>
</protein>
<proteinExistence type="predicted"/>
<dbReference type="InterPro" id="IPR013424">
    <property type="entry name" value="Ice-binding_C"/>
</dbReference>
<reference evidence="3" key="1">
    <citation type="journal article" date="2014" name="Int. J. Syst. Evol. Microbiol.">
        <title>Complete genome sequence of Corynebacterium casei LMG S-19264T (=DSM 44701T), isolated from a smear-ripened cheese.</title>
        <authorList>
            <consortium name="US DOE Joint Genome Institute (JGI-PGF)"/>
            <person name="Walter F."/>
            <person name="Albersmeier A."/>
            <person name="Kalinowski J."/>
            <person name="Ruckert C."/>
        </authorList>
    </citation>
    <scope>NUCLEOTIDE SEQUENCE</scope>
    <source>
        <strain evidence="3">KCTC 12343</strain>
    </source>
</reference>
<keyword evidence="5" id="KW-1185">Reference proteome</keyword>
<dbReference type="RefSeq" id="WP_131147219.1">
    <property type="nucleotide sequence ID" value="NZ_BMWV01000028.1"/>
</dbReference>
<evidence type="ECO:0000256" key="1">
    <source>
        <dbReference type="SAM" id="SignalP"/>
    </source>
</evidence>
<feature type="chain" id="PRO_5044601929" evidence="1">
    <location>
        <begin position="27"/>
        <end position="182"/>
    </location>
</feature>
<keyword evidence="1" id="KW-0732">Signal</keyword>
<name>A0A411X2I6_9BURK</name>
<dbReference type="EMBL" id="CP036401">
    <property type="protein sequence ID" value="QBI03113.1"/>
    <property type="molecule type" value="Genomic_DNA"/>
</dbReference>
<dbReference type="Pfam" id="PF07589">
    <property type="entry name" value="PEP-CTERM"/>
    <property type="match status" value="1"/>
</dbReference>
<evidence type="ECO:0000313" key="5">
    <source>
        <dbReference type="Proteomes" id="UP000292307"/>
    </source>
</evidence>
<accession>A0A411X2I6</accession>
<evidence type="ECO:0000313" key="3">
    <source>
        <dbReference type="EMBL" id="GGY69907.1"/>
    </source>
</evidence>
<gene>
    <name evidence="4" type="ORF">EYF70_21460</name>
    <name evidence="3" type="ORF">GCM10007387_59840</name>
</gene>
<feature type="signal peptide" evidence="1">
    <location>
        <begin position="1"/>
        <end position="26"/>
    </location>
</feature>
<dbReference type="NCBIfam" id="TIGR02595">
    <property type="entry name" value="PEP_CTERM"/>
    <property type="match status" value="1"/>
</dbReference>
<evidence type="ECO:0000313" key="4">
    <source>
        <dbReference type="EMBL" id="QBI03113.1"/>
    </source>
</evidence>
<sequence>MNIRKFFSAALAACALFTGFASTASAEFFSHVGDSTGAPTWDVDAAFNGVGTAVPYQAFDFHVDTDGRYLFLAAARFDSMIILYEGGFDASAPNDNLIRFNDDILTPNTSGFQAELTAGLQYTFVITGFNDSEFGAYSFTIGGPGSIMPGPVAAVPEPSTWLMLGLGLAAVGFTARRKALPR</sequence>